<reference evidence="1 2" key="1">
    <citation type="submission" date="2020-09" db="EMBL/GenBank/DDBJ databases">
        <title>Investigation of environmental microbes.</title>
        <authorList>
            <person name="Ou Y."/>
            <person name="Kang Q."/>
        </authorList>
    </citation>
    <scope>NUCLEOTIDE SEQUENCE [LARGE SCALE GENOMIC DNA]</scope>
    <source>
        <strain evidence="1 2">KJZ-14</strain>
    </source>
</reference>
<proteinExistence type="predicted"/>
<dbReference type="AlphaFoldDB" id="A0A7H2BD14"/>
<dbReference type="KEGG" id="rter:IDM49_10160"/>
<evidence type="ECO:0000313" key="1">
    <source>
        <dbReference type="EMBL" id="QNV37560.1"/>
    </source>
</evidence>
<sequence length="90" mass="9939">MSILPKKKLIMLVLKYLPASVPLKVALFLFKNKTARKIVQKLWGARLLVSCLSARAYSAAKPQARTILFGRGLLKSTPESLSSVQKKDAV</sequence>
<dbReference type="GeneID" id="96624601"/>
<gene>
    <name evidence="1" type="ORF">IDM49_10160</name>
</gene>
<name>A0A7H2BD14_9MICC</name>
<accession>A0A7H2BD14</accession>
<organism evidence="1 2">
    <name type="scientific">Rothia terrae</name>
    <dbReference type="NCBI Taxonomy" id="396015"/>
    <lineage>
        <taxon>Bacteria</taxon>
        <taxon>Bacillati</taxon>
        <taxon>Actinomycetota</taxon>
        <taxon>Actinomycetes</taxon>
        <taxon>Micrococcales</taxon>
        <taxon>Micrococcaceae</taxon>
        <taxon>Rothia</taxon>
    </lineage>
</organism>
<dbReference type="EMBL" id="CP061539">
    <property type="protein sequence ID" value="QNV37560.1"/>
    <property type="molecule type" value="Genomic_DNA"/>
</dbReference>
<keyword evidence="2" id="KW-1185">Reference proteome</keyword>
<dbReference type="Proteomes" id="UP000516404">
    <property type="component" value="Chromosome"/>
</dbReference>
<dbReference type="RefSeq" id="WP_190724421.1">
    <property type="nucleotide sequence ID" value="NZ_CP061539.1"/>
</dbReference>
<protein>
    <submittedName>
        <fullName evidence="1">Uncharacterized protein</fullName>
    </submittedName>
</protein>
<evidence type="ECO:0000313" key="2">
    <source>
        <dbReference type="Proteomes" id="UP000516404"/>
    </source>
</evidence>